<dbReference type="InterPro" id="IPR001245">
    <property type="entry name" value="Ser-Thr/Tyr_kinase_cat_dom"/>
</dbReference>
<dbReference type="InterPro" id="IPR050122">
    <property type="entry name" value="RTK"/>
</dbReference>
<dbReference type="Gene3D" id="1.10.510.10">
    <property type="entry name" value="Transferase(Phosphotransferase) domain 1"/>
    <property type="match status" value="2"/>
</dbReference>
<dbReference type="Gene3D" id="2.60.40.10">
    <property type="entry name" value="Immunoglobulins"/>
    <property type="match status" value="1"/>
</dbReference>
<dbReference type="InterPro" id="IPR008266">
    <property type="entry name" value="Tyr_kinase_AS"/>
</dbReference>
<evidence type="ECO:0000256" key="12">
    <source>
        <dbReference type="SAM" id="Phobius"/>
    </source>
</evidence>
<comment type="subcellular location">
    <subcellularLocation>
        <location evidence="1">Membrane</location>
        <topology evidence="1">Single-pass membrane protein</topology>
    </subcellularLocation>
</comment>
<dbReference type="InterPro" id="IPR011009">
    <property type="entry name" value="Kinase-like_dom_sf"/>
</dbReference>
<evidence type="ECO:0000259" key="14">
    <source>
        <dbReference type="PROSITE" id="PS50011"/>
    </source>
</evidence>
<evidence type="ECO:0000313" key="16">
    <source>
        <dbReference type="Proteomes" id="UP000694865"/>
    </source>
</evidence>
<dbReference type="PIRSF" id="PIRSF000615">
    <property type="entry name" value="TyrPK_CSF1-R"/>
    <property type="match status" value="1"/>
</dbReference>
<feature type="signal peptide" evidence="13">
    <location>
        <begin position="1"/>
        <end position="18"/>
    </location>
</feature>
<dbReference type="Gene3D" id="3.30.200.20">
    <property type="entry name" value="Phosphorylase Kinase, domain 1"/>
    <property type="match status" value="1"/>
</dbReference>
<dbReference type="EC" id="2.7.10.1" evidence="2"/>
<dbReference type="InterPro" id="IPR017441">
    <property type="entry name" value="Protein_kinase_ATP_BS"/>
</dbReference>
<evidence type="ECO:0000256" key="13">
    <source>
        <dbReference type="SAM" id="SignalP"/>
    </source>
</evidence>
<evidence type="ECO:0000256" key="3">
    <source>
        <dbReference type="ARBA" id="ARBA00022692"/>
    </source>
</evidence>
<feature type="transmembrane region" description="Helical" evidence="12">
    <location>
        <begin position="133"/>
        <end position="159"/>
    </location>
</feature>
<dbReference type="InterPro" id="IPR000719">
    <property type="entry name" value="Prot_kinase_dom"/>
</dbReference>
<evidence type="ECO:0000256" key="8">
    <source>
        <dbReference type="ARBA" id="ARBA00023180"/>
    </source>
</evidence>
<gene>
    <name evidence="17" type="primary">LOC100369522</name>
</gene>
<keyword evidence="5 12" id="KW-0472">Membrane</keyword>
<evidence type="ECO:0000256" key="9">
    <source>
        <dbReference type="ARBA" id="ARBA00051243"/>
    </source>
</evidence>
<dbReference type="PANTHER" id="PTHR24416:SF621">
    <property type="entry name" value="TYROSINE KINASE RECEPTOR CAD96CA"/>
    <property type="match status" value="1"/>
</dbReference>
<dbReference type="PROSITE" id="PS00109">
    <property type="entry name" value="PROTEIN_KINASE_TYR"/>
    <property type="match status" value="1"/>
</dbReference>
<keyword evidence="10" id="KW-0067">ATP-binding</keyword>
<keyword evidence="8" id="KW-0325">Glycoprotein</keyword>
<feature type="domain" description="Ig-like" evidence="15">
    <location>
        <begin position="22"/>
        <end position="96"/>
    </location>
</feature>
<keyword evidence="7" id="KW-0675">Receptor</keyword>
<dbReference type="SMART" id="SM00219">
    <property type="entry name" value="TyrKc"/>
    <property type="match status" value="1"/>
</dbReference>
<keyword evidence="6" id="KW-1015">Disulfide bond</keyword>
<feature type="region of interest" description="Disordered" evidence="11">
    <location>
        <begin position="168"/>
        <end position="208"/>
    </location>
</feature>
<dbReference type="SUPFAM" id="SSF56112">
    <property type="entry name" value="Protein kinase-like (PK-like)"/>
    <property type="match status" value="1"/>
</dbReference>
<keyword evidence="3 12" id="KW-0812">Transmembrane</keyword>
<dbReference type="Proteomes" id="UP000694865">
    <property type="component" value="Unplaced"/>
</dbReference>
<evidence type="ECO:0000256" key="10">
    <source>
        <dbReference type="PROSITE-ProRule" id="PRU10141"/>
    </source>
</evidence>
<keyword evidence="10" id="KW-0547">Nucleotide-binding</keyword>
<sequence length="503" mass="57605">MAVLVVVYLLTIFTKMHAWECPLITDQKKVELIIDNSLVRRGESVKMECVDENTDVKYRWNFKGNNDTTYRLLANKYNIYPIFNLSDVDCGYYTCQTYTDCGMSPMSNIVHLQLQDIMAMIPPPQGGSSEDSISLLAISIIAGSIVASMTTAVFLIIIGHNKYMQNKNKEHSENRQVIEQSRRDQEGLHTREHLSVDGSHQNEEHRSENDVDIQTLANFSHAKSCEVLQPLICDEWEFPRQMLHFQGMLLGQGEFGEVQLAYAVDPSDGDKQTKVAVKYLRKNATDVDRKDFLQELRLMKTFTSAHPNVVSLFGCCTSSDPVYIILEFVKNGCLQNHLRASHSALIYQNLHQNVKNVSSWDLLHFGWQVAKGMSFLASMKCIHRDLATRNILLDENNTCKISDFGFARDVKGSTPYGTMPSAQVINEINRGYRLPRPTHCSRELYDIMVGCWNVQQEERPTFSQLCSRVGKLAENHRREYLHLDMFEENLYVNIDNNHNDEKL</sequence>
<keyword evidence="13" id="KW-0732">Signal</keyword>
<comment type="catalytic activity">
    <reaction evidence="9">
        <text>L-tyrosyl-[protein] + ATP = O-phospho-L-tyrosyl-[protein] + ADP + H(+)</text>
        <dbReference type="Rhea" id="RHEA:10596"/>
        <dbReference type="Rhea" id="RHEA-COMP:10136"/>
        <dbReference type="Rhea" id="RHEA-COMP:20101"/>
        <dbReference type="ChEBI" id="CHEBI:15378"/>
        <dbReference type="ChEBI" id="CHEBI:30616"/>
        <dbReference type="ChEBI" id="CHEBI:46858"/>
        <dbReference type="ChEBI" id="CHEBI:61978"/>
        <dbReference type="ChEBI" id="CHEBI:456216"/>
        <dbReference type="EC" id="2.7.10.1"/>
    </reaction>
</comment>
<keyword evidence="4 12" id="KW-1133">Transmembrane helix</keyword>
<evidence type="ECO:0000256" key="1">
    <source>
        <dbReference type="ARBA" id="ARBA00004167"/>
    </source>
</evidence>
<evidence type="ECO:0000256" key="7">
    <source>
        <dbReference type="ARBA" id="ARBA00023170"/>
    </source>
</evidence>
<evidence type="ECO:0000256" key="2">
    <source>
        <dbReference type="ARBA" id="ARBA00011902"/>
    </source>
</evidence>
<dbReference type="CDD" id="cd00192">
    <property type="entry name" value="PTKc"/>
    <property type="match status" value="1"/>
</dbReference>
<dbReference type="PANTHER" id="PTHR24416">
    <property type="entry name" value="TYROSINE-PROTEIN KINASE RECEPTOR"/>
    <property type="match status" value="1"/>
</dbReference>
<evidence type="ECO:0000256" key="5">
    <source>
        <dbReference type="ARBA" id="ARBA00023136"/>
    </source>
</evidence>
<proteinExistence type="predicted"/>
<dbReference type="RefSeq" id="XP_006818119.1">
    <property type="nucleotide sequence ID" value="XM_006818056.1"/>
</dbReference>
<keyword evidence="16" id="KW-1185">Reference proteome</keyword>
<dbReference type="PROSITE" id="PS00107">
    <property type="entry name" value="PROTEIN_KINASE_ATP"/>
    <property type="match status" value="1"/>
</dbReference>
<evidence type="ECO:0000256" key="11">
    <source>
        <dbReference type="SAM" id="MobiDB-lite"/>
    </source>
</evidence>
<evidence type="ECO:0000256" key="4">
    <source>
        <dbReference type="ARBA" id="ARBA00022989"/>
    </source>
</evidence>
<dbReference type="InterPro" id="IPR007110">
    <property type="entry name" value="Ig-like_dom"/>
</dbReference>
<feature type="binding site" evidence="10">
    <location>
        <position position="278"/>
    </location>
    <ligand>
        <name>ATP</name>
        <dbReference type="ChEBI" id="CHEBI:30616"/>
    </ligand>
</feature>
<accession>A0ABM0MDM8</accession>
<reference evidence="17" key="1">
    <citation type="submission" date="2025-08" db="UniProtKB">
        <authorList>
            <consortium name="RefSeq"/>
        </authorList>
    </citation>
    <scope>IDENTIFICATION</scope>
    <source>
        <tissue evidence="17">Testes</tissue>
    </source>
</reference>
<dbReference type="PROSITE" id="PS50835">
    <property type="entry name" value="IG_LIKE"/>
    <property type="match status" value="1"/>
</dbReference>
<dbReference type="InterPro" id="IPR036179">
    <property type="entry name" value="Ig-like_dom_sf"/>
</dbReference>
<feature type="domain" description="Protein kinase" evidence="14">
    <location>
        <begin position="244"/>
        <end position="503"/>
    </location>
</feature>
<dbReference type="SUPFAM" id="SSF48726">
    <property type="entry name" value="Immunoglobulin"/>
    <property type="match status" value="1"/>
</dbReference>
<feature type="chain" id="PRO_5046214611" description="receptor protein-tyrosine kinase" evidence="13">
    <location>
        <begin position="19"/>
        <end position="503"/>
    </location>
</feature>
<organism evidence="16 17">
    <name type="scientific">Saccoglossus kowalevskii</name>
    <name type="common">Acorn worm</name>
    <dbReference type="NCBI Taxonomy" id="10224"/>
    <lineage>
        <taxon>Eukaryota</taxon>
        <taxon>Metazoa</taxon>
        <taxon>Hemichordata</taxon>
        <taxon>Enteropneusta</taxon>
        <taxon>Harrimaniidae</taxon>
        <taxon>Saccoglossus</taxon>
    </lineage>
</organism>
<evidence type="ECO:0000259" key="15">
    <source>
        <dbReference type="PROSITE" id="PS50835"/>
    </source>
</evidence>
<dbReference type="GeneID" id="100369522"/>
<dbReference type="InterPro" id="IPR013783">
    <property type="entry name" value="Ig-like_fold"/>
</dbReference>
<protein>
    <recommendedName>
        <fullName evidence="2">receptor protein-tyrosine kinase</fullName>
        <ecNumber evidence="2">2.7.10.1</ecNumber>
    </recommendedName>
</protein>
<evidence type="ECO:0000313" key="17">
    <source>
        <dbReference type="RefSeq" id="XP_006818119.1"/>
    </source>
</evidence>
<dbReference type="InterPro" id="IPR020635">
    <property type="entry name" value="Tyr_kinase_cat_dom"/>
</dbReference>
<dbReference type="Pfam" id="PF07714">
    <property type="entry name" value="PK_Tyr_Ser-Thr"/>
    <property type="match status" value="2"/>
</dbReference>
<dbReference type="PROSITE" id="PS50011">
    <property type="entry name" value="PROTEIN_KINASE_DOM"/>
    <property type="match status" value="1"/>
</dbReference>
<name>A0ABM0MDM8_SACKO</name>
<evidence type="ECO:0000256" key="6">
    <source>
        <dbReference type="ARBA" id="ARBA00023157"/>
    </source>
</evidence>